<dbReference type="SUPFAM" id="SSF53383">
    <property type="entry name" value="PLP-dependent transferases"/>
    <property type="match status" value="1"/>
</dbReference>
<sequence length="392" mass="42073">MSAKPATIPERPWFSSGPTAKRPGWTPEALSGAPVGRSNRSKVTVGRIRQALDMTREILRLPADYQVFMVPGSDTGAFEAAMWNLLGARKVQLLAFENFGQLWADDATKHLKLDAEVLSAPYGELPDLTQIDPQADLVFPWNGTTSGVRVPNSDFLNGHAVADSGLVLCDATSAAFCMDLPWEKLDVATFSFQKALGGEAGIGVLILSPKAVERLNSFDSGRAIPKVLRLKKGNAADAAILGGDAINTFSFLVIEDYLDALRWAQREGGLDGLIQRCNEAAGALFDWVEKTPWIDFVAVDQATRSTTSVCLKFVDPAIQALPAEAQAKLAARVGSLLELEGVAFDITGYRAAPPGLRVWCGCTVEAEDVEALLPWLEWAYAAAVAELGLVAA</sequence>
<feature type="domain" description="Aminotransferase class V" evidence="16">
    <location>
        <begin position="128"/>
        <end position="371"/>
    </location>
</feature>
<comment type="similarity">
    <text evidence="3">Belongs to the class-V pyridoxal-phosphate-dependent aminotransferase family. SerC subfamily.</text>
</comment>
<dbReference type="Proteomes" id="UP000278756">
    <property type="component" value="Chromosome 1"/>
</dbReference>
<dbReference type="PIRSF" id="PIRSF000525">
    <property type="entry name" value="SerC"/>
    <property type="match status" value="1"/>
</dbReference>
<dbReference type="InterPro" id="IPR015424">
    <property type="entry name" value="PyrdxlP-dep_Trfase"/>
</dbReference>
<dbReference type="GO" id="GO:0019265">
    <property type="term" value="P:glycine biosynthetic process, by transamination of glyoxylate"/>
    <property type="evidence" value="ECO:0007669"/>
    <property type="project" value="TreeGrafter"/>
</dbReference>
<name>A0A3G9G625_9CAUL</name>
<keyword evidence="8 17" id="KW-0808">Transferase</keyword>
<evidence type="ECO:0000256" key="15">
    <source>
        <dbReference type="SAM" id="MobiDB-lite"/>
    </source>
</evidence>
<evidence type="ECO:0000313" key="18">
    <source>
        <dbReference type="Proteomes" id="UP000278756"/>
    </source>
</evidence>
<dbReference type="GO" id="GO:0004760">
    <property type="term" value="F:L-serine-pyruvate transaminase activity"/>
    <property type="evidence" value="ECO:0007669"/>
    <property type="project" value="TreeGrafter"/>
</dbReference>
<dbReference type="AlphaFoldDB" id="A0A3G9G625"/>
<dbReference type="Gene3D" id="3.90.1150.10">
    <property type="entry name" value="Aspartate Aminotransferase, domain 1"/>
    <property type="match status" value="1"/>
</dbReference>
<dbReference type="Pfam" id="PF00266">
    <property type="entry name" value="Aminotran_5"/>
    <property type="match status" value="1"/>
</dbReference>
<organism evidence="17 18">
    <name type="scientific">Asticcacaulis excentricus</name>
    <dbReference type="NCBI Taxonomy" id="78587"/>
    <lineage>
        <taxon>Bacteria</taxon>
        <taxon>Pseudomonadati</taxon>
        <taxon>Pseudomonadota</taxon>
        <taxon>Alphaproteobacteria</taxon>
        <taxon>Caulobacterales</taxon>
        <taxon>Caulobacteraceae</taxon>
        <taxon>Asticcacaulis</taxon>
    </lineage>
</organism>
<evidence type="ECO:0000256" key="9">
    <source>
        <dbReference type="ARBA" id="ARBA00022898"/>
    </source>
</evidence>
<accession>A0A3G9G625</accession>
<feature type="region of interest" description="Disordered" evidence="15">
    <location>
        <begin position="1"/>
        <end position="38"/>
    </location>
</feature>
<evidence type="ECO:0000313" key="17">
    <source>
        <dbReference type="EMBL" id="BBF79688.1"/>
    </source>
</evidence>
<dbReference type="OrthoDB" id="9772439at2"/>
<comment type="pathway">
    <text evidence="2">Amino-acid biosynthesis; L-serine biosynthesis; L-serine from 3-phospho-D-glycerate: step 2/3.</text>
</comment>
<dbReference type="UniPathway" id="UPA00135">
    <property type="reaction ID" value="UER00197"/>
</dbReference>
<dbReference type="InterPro" id="IPR022278">
    <property type="entry name" value="Pser_aminoTfrase"/>
</dbReference>
<evidence type="ECO:0000256" key="8">
    <source>
        <dbReference type="ARBA" id="ARBA00022679"/>
    </source>
</evidence>
<evidence type="ECO:0000256" key="5">
    <source>
        <dbReference type="ARBA" id="ARBA00022490"/>
    </source>
</evidence>
<gene>
    <name evidence="17" type="ORF">EM6_0257</name>
</gene>
<dbReference type="InterPro" id="IPR015422">
    <property type="entry name" value="PyrdxlP-dep_Trfase_small"/>
</dbReference>
<dbReference type="EC" id="2.6.1.52" evidence="4"/>
<evidence type="ECO:0000256" key="4">
    <source>
        <dbReference type="ARBA" id="ARBA00013030"/>
    </source>
</evidence>
<comment type="cofactor">
    <cofactor evidence="1">
        <name>pyridoxal 5'-phosphate</name>
        <dbReference type="ChEBI" id="CHEBI:597326"/>
    </cofactor>
</comment>
<reference evidence="18" key="1">
    <citation type="journal article" date="2017" name="Biotechnol. Biofuels">
        <title>Evaluation of environmental bacterial communities as a factor affecting the growth of duckweed Lemna minor.</title>
        <authorList>
            <person name="Ishizawa H."/>
            <person name="Kuroda M."/>
            <person name="Morikawa M."/>
            <person name="Ike M."/>
        </authorList>
    </citation>
    <scope>NUCLEOTIDE SEQUENCE [LARGE SCALE GENOMIC DNA]</scope>
    <source>
        <strain evidence="18">M6</strain>
    </source>
</reference>
<dbReference type="InterPro" id="IPR006271">
    <property type="entry name" value="Pser_aminoTfrase_methanosarc"/>
</dbReference>
<dbReference type="GO" id="GO:0004648">
    <property type="term" value="F:O-phospho-L-serine:2-oxoglutarate aminotransferase activity"/>
    <property type="evidence" value="ECO:0007669"/>
    <property type="project" value="UniProtKB-EC"/>
</dbReference>
<dbReference type="InterPro" id="IPR015421">
    <property type="entry name" value="PyrdxlP-dep_Trfase_major"/>
</dbReference>
<dbReference type="GO" id="GO:0006564">
    <property type="term" value="P:L-serine biosynthetic process"/>
    <property type="evidence" value="ECO:0007669"/>
    <property type="project" value="UniProtKB-KW"/>
</dbReference>
<dbReference type="PANTHER" id="PTHR21152:SF40">
    <property type="entry name" value="ALANINE--GLYOXYLATE AMINOTRANSFERASE"/>
    <property type="match status" value="1"/>
</dbReference>
<evidence type="ECO:0000256" key="7">
    <source>
        <dbReference type="ARBA" id="ARBA00022605"/>
    </source>
</evidence>
<keyword evidence="5" id="KW-0963">Cytoplasm</keyword>
<keyword evidence="6 17" id="KW-0032">Aminotransferase</keyword>
<dbReference type="NCBIfam" id="NF002841">
    <property type="entry name" value="PRK03080.1-2"/>
    <property type="match status" value="1"/>
</dbReference>
<keyword evidence="10" id="KW-0664">Pyridoxine biosynthesis</keyword>
<evidence type="ECO:0000256" key="12">
    <source>
        <dbReference type="ARBA" id="ARBA00031421"/>
    </source>
</evidence>
<keyword evidence="9" id="KW-0663">Pyridoxal phosphate</keyword>
<dbReference type="NCBIfam" id="TIGR01365">
    <property type="entry name" value="serC_2"/>
    <property type="match status" value="1"/>
</dbReference>
<evidence type="ECO:0000256" key="14">
    <source>
        <dbReference type="ARBA" id="ARBA00049007"/>
    </source>
</evidence>
<dbReference type="PANTHER" id="PTHR21152">
    <property type="entry name" value="AMINOTRANSFERASE CLASS V"/>
    <property type="match status" value="1"/>
</dbReference>
<reference evidence="18" key="2">
    <citation type="journal article" date="2017" name="Plant Physiol. Biochem.">
        <title>Differential oxidative and antioxidative response of duckweed Lemna minor toward plant growth promoting/inhibiting bacteria.</title>
        <authorList>
            <person name="Ishizawa H."/>
            <person name="Kuroda M."/>
            <person name="Morikawa M."/>
            <person name="Ike M."/>
        </authorList>
    </citation>
    <scope>NUCLEOTIDE SEQUENCE [LARGE SCALE GENOMIC DNA]</scope>
    <source>
        <strain evidence="18">M6</strain>
    </source>
</reference>
<dbReference type="InterPro" id="IPR000192">
    <property type="entry name" value="Aminotrans_V_dom"/>
</dbReference>
<evidence type="ECO:0000256" key="11">
    <source>
        <dbReference type="ARBA" id="ARBA00023299"/>
    </source>
</evidence>
<dbReference type="EMBL" id="AP018827">
    <property type="protein sequence ID" value="BBF79688.1"/>
    <property type="molecule type" value="Genomic_DNA"/>
</dbReference>
<comment type="catalytic activity">
    <reaction evidence="13">
        <text>4-(phosphooxy)-L-threonine + 2-oxoglutarate = (R)-3-hydroxy-2-oxo-4-phosphooxybutanoate + L-glutamate</text>
        <dbReference type="Rhea" id="RHEA:16573"/>
        <dbReference type="ChEBI" id="CHEBI:16810"/>
        <dbReference type="ChEBI" id="CHEBI:29985"/>
        <dbReference type="ChEBI" id="CHEBI:58452"/>
        <dbReference type="ChEBI" id="CHEBI:58538"/>
        <dbReference type="EC" id="2.6.1.52"/>
    </reaction>
</comment>
<evidence type="ECO:0000259" key="16">
    <source>
        <dbReference type="Pfam" id="PF00266"/>
    </source>
</evidence>
<keyword evidence="7" id="KW-0028">Amino-acid biosynthesis</keyword>
<evidence type="ECO:0000256" key="2">
    <source>
        <dbReference type="ARBA" id="ARBA00005099"/>
    </source>
</evidence>
<dbReference type="Gene3D" id="3.40.640.10">
    <property type="entry name" value="Type I PLP-dependent aspartate aminotransferase-like (Major domain)"/>
    <property type="match status" value="1"/>
</dbReference>
<evidence type="ECO:0000256" key="10">
    <source>
        <dbReference type="ARBA" id="ARBA00023096"/>
    </source>
</evidence>
<evidence type="ECO:0000256" key="6">
    <source>
        <dbReference type="ARBA" id="ARBA00022576"/>
    </source>
</evidence>
<dbReference type="GO" id="GO:0008615">
    <property type="term" value="P:pyridoxine biosynthetic process"/>
    <property type="evidence" value="ECO:0007669"/>
    <property type="project" value="UniProtKB-KW"/>
</dbReference>
<proteinExistence type="inferred from homology"/>
<evidence type="ECO:0000256" key="3">
    <source>
        <dbReference type="ARBA" id="ARBA00006904"/>
    </source>
</evidence>
<dbReference type="GO" id="GO:0008453">
    <property type="term" value="F:alanine-glyoxylate transaminase activity"/>
    <property type="evidence" value="ECO:0007669"/>
    <property type="project" value="TreeGrafter"/>
</dbReference>
<dbReference type="RefSeq" id="WP_126419677.1">
    <property type="nucleotide sequence ID" value="NZ_AP018827.1"/>
</dbReference>
<comment type="catalytic activity">
    <reaction evidence="14">
        <text>O-phospho-L-serine + 2-oxoglutarate = 3-phosphooxypyruvate + L-glutamate</text>
        <dbReference type="Rhea" id="RHEA:14329"/>
        <dbReference type="ChEBI" id="CHEBI:16810"/>
        <dbReference type="ChEBI" id="CHEBI:18110"/>
        <dbReference type="ChEBI" id="CHEBI:29985"/>
        <dbReference type="ChEBI" id="CHEBI:57524"/>
        <dbReference type="EC" id="2.6.1.52"/>
    </reaction>
</comment>
<evidence type="ECO:0000256" key="1">
    <source>
        <dbReference type="ARBA" id="ARBA00001933"/>
    </source>
</evidence>
<keyword evidence="11" id="KW-0718">Serine biosynthesis</keyword>
<evidence type="ECO:0000256" key="13">
    <source>
        <dbReference type="ARBA" id="ARBA00047630"/>
    </source>
</evidence>
<protein>
    <recommendedName>
        <fullName evidence="4">phosphoserine transaminase</fullName>
        <ecNumber evidence="4">2.6.1.52</ecNumber>
    </recommendedName>
    <alternativeName>
        <fullName evidence="12">Phosphohydroxythreonine aminotransferase</fullName>
    </alternativeName>
</protein>